<dbReference type="PROSITE" id="PS00028">
    <property type="entry name" value="ZINC_FINGER_C2H2_1"/>
    <property type="match status" value="5"/>
</dbReference>
<keyword evidence="1 6" id="KW-0479">Metal-binding</keyword>
<keyword evidence="3 5" id="KW-0863">Zinc-finger</keyword>
<dbReference type="Pfam" id="PF07776">
    <property type="entry name" value="zf-AD"/>
    <property type="match status" value="1"/>
</dbReference>
<dbReference type="Pfam" id="PF00096">
    <property type="entry name" value="zf-C2H2"/>
    <property type="match status" value="2"/>
</dbReference>
<reference evidence="9 10" key="1">
    <citation type="submission" date="2023-11" db="EMBL/GenBank/DDBJ databases">
        <authorList>
            <person name="Hedman E."/>
            <person name="Englund M."/>
            <person name="Stromberg M."/>
            <person name="Nyberg Akerstrom W."/>
            <person name="Nylinder S."/>
            <person name="Jareborg N."/>
            <person name="Kallberg Y."/>
            <person name="Kronander E."/>
        </authorList>
    </citation>
    <scope>NUCLEOTIDE SEQUENCE [LARGE SCALE GENOMIC DNA]</scope>
</reference>
<dbReference type="SUPFAM" id="SSF57667">
    <property type="entry name" value="beta-beta-alpha zinc fingers"/>
    <property type="match status" value="2"/>
</dbReference>
<dbReference type="GO" id="GO:0000981">
    <property type="term" value="F:DNA-binding transcription factor activity, RNA polymerase II-specific"/>
    <property type="evidence" value="ECO:0007669"/>
    <property type="project" value="TreeGrafter"/>
</dbReference>
<evidence type="ECO:0000259" key="7">
    <source>
        <dbReference type="PROSITE" id="PS50157"/>
    </source>
</evidence>
<name>A0AAV1LJF4_9NEOP</name>
<feature type="domain" description="C2H2-type" evidence="7">
    <location>
        <begin position="412"/>
        <end position="439"/>
    </location>
</feature>
<feature type="binding site" evidence="6">
    <location>
        <position position="72"/>
    </location>
    <ligand>
        <name>Zn(2+)</name>
        <dbReference type="ChEBI" id="CHEBI:29105"/>
    </ligand>
</feature>
<evidence type="ECO:0000313" key="9">
    <source>
        <dbReference type="EMBL" id="CAK1595113.1"/>
    </source>
</evidence>
<feature type="domain" description="C2H2-type" evidence="7">
    <location>
        <begin position="440"/>
        <end position="468"/>
    </location>
</feature>
<feature type="domain" description="C2H2-type" evidence="7">
    <location>
        <begin position="356"/>
        <end position="383"/>
    </location>
</feature>
<keyword evidence="4 6" id="KW-0862">Zinc</keyword>
<dbReference type="Proteomes" id="UP001314205">
    <property type="component" value="Unassembled WGS sequence"/>
</dbReference>
<feature type="binding site" evidence="6">
    <location>
        <position position="24"/>
    </location>
    <ligand>
        <name>Zn(2+)</name>
        <dbReference type="ChEBI" id="CHEBI:29105"/>
    </ligand>
</feature>
<feature type="binding site" evidence="6">
    <location>
        <position position="27"/>
    </location>
    <ligand>
        <name>Zn(2+)</name>
        <dbReference type="ChEBI" id="CHEBI:29105"/>
    </ligand>
</feature>
<feature type="domain" description="C2H2-type" evidence="7">
    <location>
        <begin position="329"/>
        <end position="357"/>
    </location>
</feature>
<dbReference type="PROSITE" id="PS51915">
    <property type="entry name" value="ZAD"/>
    <property type="match status" value="1"/>
</dbReference>
<dbReference type="PROSITE" id="PS50157">
    <property type="entry name" value="ZINC_FINGER_C2H2_2"/>
    <property type="match status" value="5"/>
</dbReference>
<dbReference type="SMART" id="SM00868">
    <property type="entry name" value="zf-AD"/>
    <property type="match status" value="1"/>
</dbReference>
<feature type="domain" description="C2H2-type" evidence="7">
    <location>
        <begin position="294"/>
        <end position="321"/>
    </location>
</feature>
<dbReference type="PANTHER" id="PTHR24379:SF127">
    <property type="entry name" value="BLOODY FINGERS-RELATED"/>
    <property type="match status" value="1"/>
</dbReference>
<evidence type="ECO:0000256" key="6">
    <source>
        <dbReference type="PROSITE-ProRule" id="PRU01263"/>
    </source>
</evidence>
<evidence type="ECO:0000256" key="2">
    <source>
        <dbReference type="ARBA" id="ARBA00022737"/>
    </source>
</evidence>
<feature type="binding site" evidence="6">
    <location>
        <position position="75"/>
    </location>
    <ligand>
        <name>Zn(2+)</name>
        <dbReference type="ChEBI" id="CHEBI:29105"/>
    </ligand>
</feature>
<evidence type="ECO:0000313" key="10">
    <source>
        <dbReference type="Proteomes" id="UP001314205"/>
    </source>
</evidence>
<dbReference type="InterPro" id="IPR013087">
    <property type="entry name" value="Znf_C2H2_type"/>
</dbReference>
<dbReference type="AlphaFoldDB" id="A0AAV1LJF4"/>
<dbReference type="GO" id="GO:0008270">
    <property type="term" value="F:zinc ion binding"/>
    <property type="evidence" value="ECO:0007669"/>
    <property type="project" value="UniProtKB-UniRule"/>
</dbReference>
<protein>
    <submittedName>
        <fullName evidence="9">Uncharacterized protein</fullName>
    </submittedName>
</protein>
<dbReference type="SMART" id="SM00355">
    <property type="entry name" value="ZnF_C2H2"/>
    <property type="match status" value="8"/>
</dbReference>
<evidence type="ECO:0000256" key="3">
    <source>
        <dbReference type="ARBA" id="ARBA00022771"/>
    </source>
</evidence>
<feature type="domain" description="ZAD" evidence="8">
    <location>
        <begin position="22"/>
        <end position="99"/>
    </location>
</feature>
<keyword evidence="10" id="KW-1185">Reference proteome</keyword>
<dbReference type="PANTHER" id="PTHR24379">
    <property type="entry name" value="KRAB AND ZINC FINGER DOMAIN-CONTAINING"/>
    <property type="match status" value="1"/>
</dbReference>
<dbReference type="InterPro" id="IPR012934">
    <property type="entry name" value="Znf_AD"/>
</dbReference>
<dbReference type="GO" id="GO:0005634">
    <property type="term" value="C:nucleus"/>
    <property type="evidence" value="ECO:0007669"/>
    <property type="project" value="InterPro"/>
</dbReference>
<dbReference type="GO" id="GO:0000977">
    <property type="term" value="F:RNA polymerase II transcription regulatory region sequence-specific DNA binding"/>
    <property type="evidence" value="ECO:0007669"/>
    <property type="project" value="TreeGrafter"/>
</dbReference>
<dbReference type="Gene3D" id="3.30.160.60">
    <property type="entry name" value="Classic Zinc Finger"/>
    <property type="match status" value="4"/>
</dbReference>
<dbReference type="EMBL" id="CAVLGL010000091">
    <property type="protein sequence ID" value="CAK1595113.1"/>
    <property type="molecule type" value="Genomic_DNA"/>
</dbReference>
<evidence type="ECO:0000256" key="1">
    <source>
        <dbReference type="ARBA" id="ARBA00022723"/>
    </source>
</evidence>
<gene>
    <name evidence="9" type="ORF">PARMNEM_LOCUS14643</name>
</gene>
<evidence type="ECO:0000259" key="8">
    <source>
        <dbReference type="PROSITE" id="PS51915"/>
    </source>
</evidence>
<proteinExistence type="predicted"/>
<evidence type="ECO:0000256" key="4">
    <source>
        <dbReference type="ARBA" id="ARBA00022833"/>
    </source>
</evidence>
<keyword evidence="2" id="KW-0677">Repeat</keyword>
<accession>A0AAV1LJF4</accession>
<comment type="caution">
    <text evidence="9">The sequence shown here is derived from an EMBL/GenBank/DDBJ whole genome shotgun (WGS) entry which is preliminary data.</text>
</comment>
<sequence>MAKYADMKEVVKHIVNGTFNENLCRICLLPFNTPSEDIFTTVCKNDKEYSIADVLEEVCDIKISQSDQYKICSECFVTASSAYKFYLLTKRSDEILNFYINLLEEHLSFINTSDDIPSESLCVTLPLLNPETQIFDYDLTGVLTENDSSQCIQTADDAMQTRNRPSIDELDDTNISEVNDDNDIVIIADEKGQPTFYKAQEGTLIPLDENSTSKLSEVLKNSLPNNRTKRKRRRNPMSYIMCSKCPVRYRFVAKLKEHMKAEHDIDLFICVVCKAVIEGENEFNKHLKTHSNIHMCAKCNVVFKKRDSIIAHLKWHEDMERLKQTEGAHICEICGQVLRDEEHLKEHNDKKHVKKYTCYYCGRMYKGEISFETHIKKHEMHMKGDTKQETNKIKVKKEKEEGEEVGKKNKKFSCGTCERNFVNERSLMWHQRLHTNERPYVCDVCGRAFVSLNRRNQHAVCAHTAPARRCPLCPALFHLRSMVNTHLKKVRPFPASSKCVCGARSCR</sequence>
<organism evidence="9 10">
    <name type="scientific">Parnassius mnemosyne</name>
    <name type="common">clouded apollo</name>
    <dbReference type="NCBI Taxonomy" id="213953"/>
    <lineage>
        <taxon>Eukaryota</taxon>
        <taxon>Metazoa</taxon>
        <taxon>Ecdysozoa</taxon>
        <taxon>Arthropoda</taxon>
        <taxon>Hexapoda</taxon>
        <taxon>Insecta</taxon>
        <taxon>Pterygota</taxon>
        <taxon>Neoptera</taxon>
        <taxon>Endopterygota</taxon>
        <taxon>Lepidoptera</taxon>
        <taxon>Glossata</taxon>
        <taxon>Ditrysia</taxon>
        <taxon>Papilionoidea</taxon>
        <taxon>Papilionidae</taxon>
        <taxon>Parnassiinae</taxon>
        <taxon>Parnassini</taxon>
        <taxon>Parnassius</taxon>
        <taxon>Driopa</taxon>
    </lineage>
</organism>
<dbReference type="InterPro" id="IPR036236">
    <property type="entry name" value="Znf_C2H2_sf"/>
</dbReference>
<evidence type="ECO:0000256" key="5">
    <source>
        <dbReference type="PROSITE-ProRule" id="PRU00042"/>
    </source>
</evidence>
<dbReference type="SUPFAM" id="SSF57716">
    <property type="entry name" value="Glucocorticoid receptor-like (DNA-binding domain)"/>
    <property type="match status" value="1"/>
</dbReference>